<accession>A0ABV0XSX8</accession>
<proteinExistence type="predicted"/>
<sequence length="99" mass="10969">MGRSQQVNEFQCGTMSSREVSSVFNIPESSASGIKKCQAFLSQHQCLTSQMFFLRNGHSPKLCGILPRRAEAVIAASNGPTSFQTLWIKNRISLKFICV</sequence>
<comment type="caution">
    <text evidence="1">The sequence shown here is derived from an EMBL/GenBank/DDBJ whole genome shotgun (WGS) entry which is preliminary data.</text>
</comment>
<dbReference type="Proteomes" id="UP001469553">
    <property type="component" value="Unassembled WGS sequence"/>
</dbReference>
<evidence type="ECO:0000313" key="1">
    <source>
        <dbReference type="EMBL" id="MEQ2284595.1"/>
    </source>
</evidence>
<evidence type="ECO:0000313" key="2">
    <source>
        <dbReference type="Proteomes" id="UP001469553"/>
    </source>
</evidence>
<gene>
    <name evidence="1" type="ORF">AMECASPLE_023296</name>
</gene>
<name>A0ABV0XSX8_9TELE</name>
<reference evidence="1 2" key="1">
    <citation type="submission" date="2021-06" db="EMBL/GenBank/DDBJ databases">
        <authorList>
            <person name="Palmer J.M."/>
        </authorList>
    </citation>
    <scope>NUCLEOTIDE SEQUENCE [LARGE SCALE GENOMIC DNA]</scope>
    <source>
        <strain evidence="1 2">AS_MEX2019</strain>
        <tissue evidence="1">Muscle</tissue>
    </source>
</reference>
<keyword evidence="2" id="KW-1185">Reference proteome</keyword>
<dbReference type="EMBL" id="JAHRIP010011537">
    <property type="protein sequence ID" value="MEQ2284595.1"/>
    <property type="molecule type" value="Genomic_DNA"/>
</dbReference>
<protein>
    <submittedName>
        <fullName evidence="1">Uncharacterized protein</fullName>
    </submittedName>
</protein>
<organism evidence="1 2">
    <name type="scientific">Ameca splendens</name>
    <dbReference type="NCBI Taxonomy" id="208324"/>
    <lineage>
        <taxon>Eukaryota</taxon>
        <taxon>Metazoa</taxon>
        <taxon>Chordata</taxon>
        <taxon>Craniata</taxon>
        <taxon>Vertebrata</taxon>
        <taxon>Euteleostomi</taxon>
        <taxon>Actinopterygii</taxon>
        <taxon>Neopterygii</taxon>
        <taxon>Teleostei</taxon>
        <taxon>Neoteleostei</taxon>
        <taxon>Acanthomorphata</taxon>
        <taxon>Ovalentaria</taxon>
        <taxon>Atherinomorphae</taxon>
        <taxon>Cyprinodontiformes</taxon>
        <taxon>Goodeidae</taxon>
        <taxon>Ameca</taxon>
    </lineage>
</organism>